<dbReference type="SMART" id="SM00471">
    <property type="entry name" value="HDc"/>
    <property type="match status" value="1"/>
</dbReference>
<name>A0A9E2KNM1_9GAMM</name>
<evidence type="ECO:0000313" key="9">
    <source>
        <dbReference type="EMBL" id="MBU3827395.1"/>
    </source>
</evidence>
<comment type="pathway">
    <text evidence="2">Purine metabolism; ppGpp biosynthesis; ppGpp from GDP: step 1/1.</text>
</comment>
<dbReference type="Pfam" id="PF04607">
    <property type="entry name" value="RelA_SpoT"/>
    <property type="match status" value="1"/>
</dbReference>
<dbReference type="PANTHER" id="PTHR21262">
    <property type="entry name" value="GUANOSINE-3',5'-BIS DIPHOSPHATE 3'-PYROPHOSPHOHYDROLASE"/>
    <property type="match status" value="1"/>
</dbReference>
<evidence type="ECO:0000259" key="7">
    <source>
        <dbReference type="PROSITE" id="PS51831"/>
    </source>
</evidence>
<dbReference type="PANTHER" id="PTHR21262:SF36">
    <property type="entry name" value="BIFUNCTIONAL (P)PPGPP SYNTHASE_HYDROLASE SPOT"/>
    <property type="match status" value="1"/>
</dbReference>
<dbReference type="InterPro" id="IPR033655">
    <property type="entry name" value="TGS_RelA/SpoT"/>
</dbReference>
<evidence type="ECO:0000256" key="2">
    <source>
        <dbReference type="ARBA" id="ARBA00024329"/>
    </source>
</evidence>
<dbReference type="GO" id="GO:0042594">
    <property type="term" value="P:response to starvation"/>
    <property type="evidence" value="ECO:0007669"/>
    <property type="project" value="TreeGrafter"/>
</dbReference>
<dbReference type="CDD" id="cd05399">
    <property type="entry name" value="NT_Rel-Spo_like"/>
    <property type="match status" value="1"/>
</dbReference>
<dbReference type="GO" id="GO:0008893">
    <property type="term" value="F:guanosine-3',5'-bis(diphosphate) 3'-diphosphatase activity"/>
    <property type="evidence" value="ECO:0007669"/>
    <property type="project" value="UniProtKB-EC"/>
</dbReference>
<dbReference type="SMART" id="SM00954">
    <property type="entry name" value="RelA_SpoT"/>
    <property type="match status" value="1"/>
</dbReference>
<dbReference type="GO" id="GO:0015949">
    <property type="term" value="P:nucleobase-containing small molecule interconversion"/>
    <property type="evidence" value="ECO:0007669"/>
    <property type="project" value="UniProtKB-ARBA"/>
</dbReference>
<feature type="domain" description="TGS" evidence="8">
    <location>
        <begin position="427"/>
        <end position="488"/>
    </location>
</feature>
<dbReference type="SUPFAM" id="SSF81301">
    <property type="entry name" value="Nucleotidyltransferase"/>
    <property type="match status" value="1"/>
</dbReference>
<dbReference type="PROSITE" id="PS51831">
    <property type="entry name" value="HD"/>
    <property type="match status" value="1"/>
</dbReference>
<keyword evidence="1 9" id="KW-0378">Hydrolase</keyword>
<dbReference type="Proteomes" id="UP000824150">
    <property type="component" value="Unassembled WGS sequence"/>
</dbReference>
<dbReference type="InterPro" id="IPR043519">
    <property type="entry name" value="NT_sf"/>
</dbReference>
<evidence type="ECO:0000256" key="3">
    <source>
        <dbReference type="ARBA" id="ARBA00024387"/>
    </source>
</evidence>
<reference evidence="9" key="1">
    <citation type="journal article" date="2021" name="PeerJ">
        <title>Extensive microbial diversity within the chicken gut microbiome revealed by metagenomics and culture.</title>
        <authorList>
            <person name="Gilroy R."/>
            <person name="Ravi A."/>
            <person name="Getino M."/>
            <person name="Pursley I."/>
            <person name="Horton D.L."/>
            <person name="Alikhan N.F."/>
            <person name="Baker D."/>
            <person name="Gharbi K."/>
            <person name="Hall N."/>
            <person name="Watson M."/>
            <person name="Adriaenssens E.M."/>
            <person name="Foster-Nyarko E."/>
            <person name="Jarju S."/>
            <person name="Secka A."/>
            <person name="Antonio M."/>
            <person name="Oren A."/>
            <person name="Chaudhuri R.R."/>
            <person name="La Ragione R."/>
            <person name="Hildebrand F."/>
            <person name="Pallen M.J."/>
        </authorList>
    </citation>
    <scope>NUCLEOTIDE SEQUENCE</scope>
    <source>
        <strain evidence="9">687</strain>
    </source>
</reference>
<dbReference type="FunFam" id="1.10.3210.10:FF:000001">
    <property type="entry name" value="GTP pyrophosphokinase RelA"/>
    <property type="match status" value="1"/>
</dbReference>
<comment type="catalytic activity">
    <reaction evidence="4">
        <text>guanosine 3',5'-bis(diphosphate) + H2O = GDP + diphosphate + H(+)</text>
        <dbReference type="Rhea" id="RHEA:14253"/>
        <dbReference type="ChEBI" id="CHEBI:15377"/>
        <dbReference type="ChEBI" id="CHEBI:15378"/>
        <dbReference type="ChEBI" id="CHEBI:33019"/>
        <dbReference type="ChEBI" id="CHEBI:58189"/>
        <dbReference type="ChEBI" id="CHEBI:77828"/>
        <dbReference type="EC" id="3.1.7.2"/>
    </reaction>
</comment>
<dbReference type="GO" id="GO:0005886">
    <property type="term" value="C:plasma membrane"/>
    <property type="evidence" value="ECO:0007669"/>
    <property type="project" value="TreeGrafter"/>
</dbReference>
<dbReference type="GO" id="GO:0015969">
    <property type="term" value="P:guanosine tetraphosphate metabolic process"/>
    <property type="evidence" value="ECO:0007669"/>
    <property type="project" value="InterPro"/>
</dbReference>
<dbReference type="CDD" id="cd04876">
    <property type="entry name" value="ACT_RelA-SpoT"/>
    <property type="match status" value="1"/>
</dbReference>
<dbReference type="NCBIfam" id="NF008303">
    <property type="entry name" value="PRK11092.1"/>
    <property type="match status" value="1"/>
</dbReference>
<dbReference type="Gene3D" id="3.30.460.10">
    <property type="entry name" value="Beta Polymerase, domain 2"/>
    <property type="match status" value="1"/>
</dbReference>
<feature type="domain" description="HD" evidence="7">
    <location>
        <begin position="84"/>
        <end position="183"/>
    </location>
</feature>
<gene>
    <name evidence="9" type="primary">spoT</name>
    <name evidence="9" type="ORF">IAA31_07935</name>
</gene>
<feature type="domain" description="ACT" evidence="6">
    <location>
        <begin position="665"/>
        <end position="738"/>
    </location>
</feature>
<comment type="caution">
    <text evidence="9">The sequence shown here is derived from an EMBL/GenBank/DDBJ whole genome shotgun (WGS) entry which is preliminary data.</text>
</comment>
<evidence type="ECO:0000259" key="8">
    <source>
        <dbReference type="PROSITE" id="PS51880"/>
    </source>
</evidence>
<dbReference type="Gene3D" id="1.10.3210.10">
    <property type="entry name" value="Hypothetical protein af1432"/>
    <property type="match status" value="1"/>
</dbReference>
<dbReference type="InterPro" id="IPR002912">
    <property type="entry name" value="ACT_dom"/>
</dbReference>
<evidence type="ECO:0000256" key="1">
    <source>
        <dbReference type="ARBA" id="ARBA00022801"/>
    </source>
</evidence>
<dbReference type="CDD" id="cd01668">
    <property type="entry name" value="TGS_RSH"/>
    <property type="match status" value="1"/>
</dbReference>
<dbReference type="InterPro" id="IPR007685">
    <property type="entry name" value="RelA_SpoT"/>
</dbReference>
<evidence type="ECO:0000256" key="4">
    <source>
        <dbReference type="ARBA" id="ARBA00047968"/>
    </source>
</evidence>
<dbReference type="GO" id="GO:0008728">
    <property type="term" value="F:GTP diphosphokinase activity"/>
    <property type="evidence" value="ECO:0007669"/>
    <property type="project" value="TreeGrafter"/>
</dbReference>
<dbReference type="InterPro" id="IPR004811">
    <property type="entry name" value="RelA/Spo_fam"/>
</dbReference>
<evidence type="ECO:0000259" key="6">
    <source>
        <dbReference type="PROSITE" id="PS51671"/>
    </source>
</evidence>
<comment type="similarity">
    <text evidence="5">Belongs to the relA/spoT family.</text>
</comment>
<reference evidence="9" key="2">
    <citation type="submission" date="2021-04" db="EMBL/GenBank/DDBJ databases">
        <authorList>
            <person name="Gilroy R."/>
        </authorList>
    </citation>
    <scope>NUCLEOTIDE SEQUENCE</scope>
    <source>
        <strain evidence="9">687</strain>
    </source>
</reference>
<dbReference type="InterPro" id="IPR045865">
    <property type="entry name" value="ACT-like_dom_sf"/>
</dbReference>
<protein>
    <recommendedName>
        <fullName evidence="3">guanosine-3',5'-bis(diphosphate) 3'-diphosphatase</fullName>
        <ecNumber evidence="3">3.1.7.2</ecNumber>
    </recommendedName>
</protein>
<dbReference type="PROSITE" id="PS51880">
    <property type="entry name" value="TGS"/>
    <property type="match status" value="1"/>
</dbReference>
<dbReference type="SUPFAM" id="SSF81271">
    <property type="entry name" value="TGS-like"/>
    <property type="match status" value="1"/>
</dbReference>
<dbReference type="SUPFAM" id="SSF109604">
    <property type="entry name" value="HD-domain/PDEase-like"/>
    <property type="match status" value="1"/>
</dbReference>
<proteinExistence type="inferred from homology"/>
<sequence length="738" mass="83253">MGEENYIANKPAGAPHIAPPKQEARVYPAPPEAVRSSPNLAVYVPLRELCCSYLDPERLPFIDKAFITADRAHDGQKRASGEPYIIHPVAVAIIIAQMHLDAESIAAALLHDTVEDTFVTQEDIKREFGPTVMELVNGVTKLDKLRFHDYREAQAENFRKMILAMTRDIRVILIKLADRTHNMRTLGNLRPDKRKRIARETLDIFAPIANRLGISDIKVELEELGLAALYPMRYRVLKAAVTKARNNRKEVVNTIIEAIKKRLAEVKIPARVLGREKRIYSIYKKMVNKELQFREIMDVYGFRIVVNDVDTCYRVLGQMHNLFKPRPGLFKDYIAVPKINGYQSLHTSLVGPHGVPVEVQIRTEYMDQMSARGVAAHWSYKENGSEPTSTAARKNAQRWIKNLIDLQQSASSSQEFIENVKTDLFPDAIYVFTPEGKIYDLPAGATPVDFAYAVHSDIGQHCIGARVNHRMFPLSRALESGQTVEIITSPNAQPSAMWLSSAVTSKARSKIRQYLKGLKGQECVLIGRRLLQNTLKGVRLDEIAADKIATVLKEFKEPDLNHLLIDIALGNLLTIIVARRLQDDLPIPDEKRQPIIGTGGLPFTFAQCCQPIPGDHIIAHITPGKGLVIHNYNCLNIRDQDKDPDKFLQVEWDQSVTANMDFQTGLRIELENRQGILSEISNAVDLAGSRIESINSEIKDDNIYIIRLTVTVRDRLHLAGVIRRIKAIPNVLKIFRQR</sequence>
<evidence type="ECO:0000313" key="10">
    <source>
        <dbReference type="Proteomes" id="UP000824150"/>
    </source>
</evidence>
<dbReference type="PROSITE" id="PS51671">
    <property type="entry name" value="ACT"/>
    <property type="match status" value="1"/>
</dbReference>
<dbReference type="SUPFAM" id="SSF55021">
    <property type="entry name" value="ACT-like"/>
    <property type="match status" value="1"/>
</dbReference>
<dbReference type="Pfam" id="PF02824">
    <property type="entry name" value="TGS"/>
    <property type="match status" value="1"/>
</dbReference>
<dbReference type="InterPro" id="IPR006674">
    <property type="entry name" value="HD_domain"/>
</dbReference>
<evidence type="ECO:0000256" key="5">
    <source>
        <dbReference type="RuleBase" id="RU003847"/>
    </source>
</evidence>
<dbReference type="CDD" id="cd00077">
    <property type="entry name" value="HDc"/>
    <property type="match status" value="1"/>
</dbReference>
<dbReference type="NCBIfam" id="TIGR00691">
    <property type="entry name" value="spoT_relA"/>
    <property type="match status" value="1"/>
</dbReference>
<accession>A0A9E2KNM1</accession>
<dbReference type="Pfam" id="PF13291">
    <property type="entry name" value="ACT_4"/>
    <property type="match status" value="1"/>
</dbReference>
<dbReference type="Pfam" id="PF13328">
    <property type="entry name" value="HD_4"/>
    <property type="match status" value="1"/>
</dbReference>
<dbReference type="Gene3D" id="3.10.20.30">
    <property type="match status" value="1"/>
</dbReference>
<dbReference type="InterPro" id="IPR012675">
    <property type="entry name" value="Beta-grasp_dom_sf"/>
</dbReference>
<dbReference type="InterPro" id="IPR004095">
    <property type="entry name" value="TGS"/>
</dbReference>
<dbReference type="EMBL" id="JAHLFG010000088">
    <property type="protein sequence ID" value="MBU3827395.1"/>
    <property type="molecule type" value="Genomic_DNA"/>
</dbReference>
<dbReference type="FunFam" id="3.10.20.30:FF:000002">
    <property type="entry name" value="GTP pyrophosphokinase (RelA/SpoT)"/>
    <property type="match status" value="1"/>
</dbReference>
<dbReference type="EC" id="3.1.7.2" evidence="3"/>
<organism evidence="9 10">
    <name type="scientific">Candidatus Anaerobiospirillum merdipullorum</name>
    <dbReference type="NCBI Taxonomy" id="2838450"/>
    <lineage>
        <taxon>Bacteria</taxon>
        <taxon>Pseudomonadati</taxon>
        <taxon>Pseudomonadota</taxon>
        <taxon>Gammaproteobacteria</taxon>
        <taxon>Aeromonadales</taxon>
        <taxon>Succinivibrionaceae</taxon>
        <taxon>Anaerobiospirillum</taxon>
    </lineage>
</organism>
<dbReference type="Gene3D" id="3.30.70.260">
    <property type="match status" value="1"/>
</dbReference>
<dbReference type="FunFam" id="3.30.460.10:FF:000001">
    <property type="entry name" value="GTP pyrophosphokinase RelA"/>
    <property type="match status" value="1"/>
</dbReference>
<comment type="function">
    <text evidence="5">In eubacteria ppGpp (guanosine 3'-diphosphate 5'-diphosphate) is a mediator of the stringent response that coordinates a variety of cellular activities in response to changes in nutritional abundance.</text>
</comment>
<dbReference type="InterPro" id="IPR012676">
    <property type="entry name" value="TGS-like"/>
</dbReference>
<dbReference type="AlphaFoldDB" id="A0A9E2KNM1"/>
<dbReference type="InterPro" id="IPR003607">
    <property type="entry name" value="HD/PDEase_dom"/>
</dbReference>